<proteinExistence type="predicted"/>
<feature type="compositionally biased region" description="Pro residues" evidence="4">
    <location>
        <begin position="337"/>
        <end position="347"/>
    </location>
</feature>
<evidence type="ECO:0000313" key="6">
    <source>
        <dbReference type="EMBL" id="RKT59390.1"/>
    </source>
</evidence>
<name>A0A495WDT6_9RHOO</name>
<dbReference type="OrthoDB" id="198309at2"/>
<keyword evidence="2 3" id="KW-0040">ANK repeat</keyword>
<feature type="region of interest" description="Disordered" evidence="4">
    <location>
        <begin position="285"/>
        <end position="347"/>
    </location>
</feature>
<evidence type="ECO:0000313" key="7">
    <source>
        <dbReference type="Proteomes" id="UP000270626"/>
    </source>
</evidence>
<keyword evidence="7" id="KW-1185">Reference proteome</keyword>
<dbReference type="Pfam" id="PF00023">
    <property type="entry name" value="Ank"/>
    <property type="match status" value="1"/>
</dbReference>
<sequence>MNEALRKFGAAMIIAMGLVCPAQAQWWSGGEVRLPDPVTFVNQMELGDLKLATAWLDAGLPPDFMGSRTGTGLMIGAWEGNTALMRLFISRGAEIDQVNANGESALALAAWRGQMEAVQWLVERGARINAGDRQWSPLHYAVFGGHEAVADYLMARGADIEALTTNGSSALMLAVYEGREGLARKLIEKGARRDVRNDWGDGALEWAMRGNRLNLARMVSNPEEFNIAVSQPKEKWGPPQRSLAMSKELESLLAMRRTLEERKMSTETIDRRIAAERVRLVREQVDRPPAQRATTLEVTASRGKPAEQSVRVLREGGEAPAGKQYKVPPATYFGTPKMPPKGPVRNY</sequence>
<dbReference type="Gene3D" id="1.25.40.20">
    <property type="entry name" value="Ankyrin repeat-containing domain"/>
    <property type="match status" value="1"/>
</dbReference>
<dbReference type="InterPro" id="IPR002110">
    <property type="entry name" value="Ankyrin_rpt"/>
</dbReference>
<feature type="repeat" description="ANK" evidence="3">
    <location>
        <begin position="166"/>
        <end position="198"/>
    </location>
</feature>
<dbReference type="PROSITE" id="PS50088">
    <property type="entry name" value="ANK_REPEAT"/>
    <property type="match status" value="3"/>
</dbReference>
<feature type="signal peptide" evidence="5">
    <location>
        <begin position="1"/>
        <end position="24"/>
    </location>
</feature>
<feature type="repeat" description="ANK" evidence="3">
    <location>
        <begin position="133"/>
        <end position="165"/>
    </location>
</feature>
<feature type="chain" id="PRO_5019854014" evidence="5">
    <location>
        <begin position="25"/>
        <end position="347"/>
    </location>
</feature>
<organism evidence="6 7">
    <name type="scientific">Azonexus fungiphilus</name>
    <dbReference type="NCBI Taxonomy" id="146940"/>
    <lineage>
        <taxon>Bacteria</taxon>
        <taxon>Pseudomonadati</taxon>
        <taxon>Pseudomonadota</taxon>
        <taxon>Betaproteobacteria</taxon>
        <taxon>Rhodocyclales</taxon>
        <taxon>Azonexaceae</taxon>
        <taxon>Azonexus</taxon>
    </lineage>
</organism>
<dbReference type="RefSeq" id="WP_121457637.1">
    <property type="nucleotide sequence ID" value="NZ_RBXP01000013.1"/>
</dbReference>
<gene>
    <name evidence="6" type="ORF">DFR40_1277</name>
</gene>
<protein>
    <submittedName>
        <fullName evidence="6">Uncharacterized protein</fullName>
    </submittedName>
</protein>
<feature type="repeat" description="ANK" evidence="3">
    <location>
        <begin position="101"/>
        <end position="133"/>
    </location>
</feature>
<evidence type="ECO:0000256" key="1">
    <source>
        <dbReference type="ARBA" id="ARBA00022737"/>
    </source>
</evidence>
<evidence type="ECO:0000256" key="2">
    <source>
        <dbReference type="ARBA" id="ARBA00023043"/>
    </source>
</evidence>
<evidence type="ECO:0000256" key="4">
    <source>
        <dbReference type="SAM" id="MobiDB-lite"/>
    </source>
</evidence>
<accession>A0A495WDT6</accession>
<dbReference type="EMBL" id="RBXP01000013">
    <property type="protein sequence ID" value="RKT59390.1"/>
    <property type="molecule type" value="Genomic_DNA"/>
</dbReference>
<keyword evidence="1" id="KW-0677">Repeat</keyword>
<keyword evidence="5" id="KW-0732">Signal</keyword>
<evidence type="ECO:0000256" key="3">
    <source>
        <dbReference type="PROSITE-ProRule" id="PRU00023"/>
    </source>
</evidence>
<dbReference type="Proteomes" id="UP000270626">
    <property type="component" value="Unassembled WGS sequence"/>
</dbReference>
<dbReference type="SMART" id="SM00248">
    <property type="entry name" value="ANK"/>
    <property type="match status" value="4"/>
</dbReference>
<dbReference type="PANTHER" id="PTHR24166:SF48">
    <property type="entry name" value="PROTEIN VAPYRIN"/>
    <property type="match status" value="1"/>
</dbReference>
<dbReference type="AlphaFoldDB" id="A0A495WDT6"/>
<dbReference type="Pfam" id="PF12796">
    <property type="entry name" value="Ank_2"/>
    <property type="match status" value="1"/>
</dbReference>
<comment type="caution">
    <text evidence="6">The sequence shown here is derived from an EMBL/GenBank/DDBJ whole genome shotgun (WGS) entry which is preliminary data.</text>
</comment>
<dbReference type="PROSITE" id="PS50297">
    <property type="entry name" value="ANK_REP_REGION"/>
    <property type="match status" value="3"/>
</dbReference>
<dbReference type="InterPro" id="IPR036770">
    <property type="entry name" value="Ankyrin_rpt-contain_sf"/>
</dbReference>
<evidence type="ECO:0000256" key="5">
    <source>
        <dbReference type="SAM" id="SignalP"/>
    </source>
</evidence>
<dbReference type="PANTHER" id="PTHR24166">
    <property type="entry name" value="ROLLING PEBBLES, ISOFORM B"/>
    <property type="match status" value="1"/>
</dbReference>
<dbReference type="InterPro" id="IPR050889">
    <property type="entry name" value="Dendritic_Spine_Reg/Scaffold"/>
</dbReference>
<reference evidence="6 7" key="1">
    <citation type="submission" date="2018-10" db="EMBL/GenBank/DDBJ databases">
        <title>Genomic Encyclopedia of Type Strains, Phase IV (KMG-IV): sequencing the most valuable type-strain genomes for metagenomic binning, comparative biology and taxonomic classification.</title>
        <authorList>
            <person name="Goeker M."/>
        </authorList>
    </citation>
    <scope>NUCLEOTIDE SEQUENCE [LARGE SCALE GENOMIC DNA]</scope>
    <source>
        <strain evidence="6 7">DSM 23841</strain>
    </source>
</reference>
<dbReference type="SUPFAM" id="SSF48403">
    <property type="entry name" value="Ankyrin repeat"/>
    <property type="match status" value="1"/>
</dbReference>